<dbReference type="STRING" id="1827387.A4S15_01420"/>
<dbReference type="InterPro" id="IPR028081">
    <property type="entry name" value="Leu-bd"/>
</dbReference>
<dbReference type="Pfam" id="PF13458">
    <property type="entry name" value="Peripla_BP_6"/>
    <property type="match status" value="1"/>
</dbReference>
<evidence type="ECO:0000313" key="8">
    <source>
        <dbReference type="Proteomes" id="UP000192872"/>
    </source>
</evidence>
<dbReference type="Gene3D" id="3.40.50.2300">
    <property type="match status" value="2"/>
</dbReference>
<reference evidence="7 8" key="1">
    <citation type="journal article" date="2017" name="Water Res.">
        <title>Comammox in drinking water systems.</title>
        <authorList>
            <person name="Wang Y."/>
            <person name="Ma L."/>
            <person name="Mao Y."/>
            <person name="Jiang X."/>
            <person name="Xia Y."/>
            <person name="Yu K."/>
            <person name="Li B."/>
            <person name="Zhang T."/>
        </authorList>
    </citation>
    <scope>NUCLEOTIDE SEQUENCE [LARGE SCALE GENOMIC DNA]</scope>
    <source>
        <strain evidence="7">SG_bin8</strain>
    </source>
</reference>
<dbReference type="InterPro" id="IPR051010">
    <property type="entry name" value="BCAA_transport"/>
</dbReference>
<dbReference type="EMBL" id="LWDL01000031">
    <property type="protein sequence ID" value="OQW49430.1"/>
    <property type="molecule type" value="Genomic_DNA"/>
</dbReference>
<protein>
    <submittedName>
        <fullName evidence="7">ABC transporter substrate-binding protein</fullName>
    </submittedName>
</protein>
<feature type="chain" id="PRO_5012280927" evidence="5">
    <location>
        <begin position="27"/>
        <end position="383"/>
    </location>
</feature>
<accession>A0A1W9HPQ8</accession>
<feature type="signal peptide" evidence="5">
    <location>
        <begin position="1"/>
        <end position="26"/>
    </location>
</feature>
<evidence type="ECO:0000256" key="4">
    <source>
        <dbReference type="ARBA" id="ARBA00022970"/>
    </source>
</evidence>
<dbReference type="RefSeq" id="WP_376802533.1">
    <property type="nucleotide sequence ID" value="NZ_DBNB01000019.1"/>
</dbReference>
<dbReference type="SUPFAM" id="SSF53822">
    <property type="entry name" value="Periplasmic binding protein-like I"/>
    <property type="match status" value="1"/>
</dbReference>
<evidence type="ECO:0000256" key="5">
    <source>
        <dbReference type="SAM" id="SignalP"/>
    </source>
</evidence>
<evidence type="ECO:0000256" key="1">
    <source>
        <dbReference type="ARBA" id="ARBA00010062"/>
    </source>
</evidence>
<evidence type="ECO:0000256" key="3">
    <source>
        <dbReference type="ARBA" id="ARBA00022729"/>
    </source>
</evidence>
<feature type="domain" description="Leucine-binding protein" evidence="6">
    <location>
        <begin position="35"/>
        <end position="368"/>
    </location>
</feature>
<dbReference type="PANTHER" id="PTHR30483">
    <property type="entry name" value="LEUCINE-SPECIFIC-BINDING PROTEIN"/>
    <property type="match status" value="1"/>
</dbReference>
<dbReference type="PANTHER" id="PTHR30483:SF6">
    <property type="entry name" value="PERIPLASMIC BINDING PROTEIN OF ABC TRANSPORTER FOR NATURAL AMINO ACIDS"/>
    <property type="match status" value="1"/>
</dbReference>
<dbReference type="AlphaFoldDB" id="A0A1W9HPQ8"/>
<name>A0A1W9HPQ8_9HYPH</name>
<evidence type="ECO:0000313" key="7">
    <source>
        <dbReference type="EMBL" id="OQW49430.1"/>
    </source>
</evidence>
<keyword evidence="4" id="KW-0029">Amino-acid transport</keyword>
<dbReference type="InterPro" id="IPR000709">
    <property type="entry name" value="Leu_Ile_Val-bd"/>
</dbReference>
<sequence length="383" mass="40675">MNKRHPFNRWLIVGAFAACLAAPAGAQDAVKLISVGELSGGGATVGTNFKNGADLAIAEINAKGGILGKKIEVTHYDSQSNPGVARGLIQRAIDEKPYAILGPGFSGSVKVTAQLTSDAGIAQVMGGEAAELTRLGMKTLFRTSFGQQSSMPKIAAYLVDEVKVKSVSMVWVNNDFGKGGRDTLSKELQARGIKIAADISTEAGQVDFAADVAKVKAAGADAVFVYLNEEESARILKEIRKADIKVPLIGETTLLGQKVIELAGEAANGVRGHVGLTTDAPVPAIQEFRKTFVTRYNYVPDHNGIKGYLSIYMIKAASEKMGKLDAKGLPDALKNLTILASKEPGILMDVTIDENGDLDRDSFLGEVVHGKQQITKILPKLKK</sequence>
<keyword evidence="2" id="KW-0813">Transport</keyword>
<evidence type="ECO:0000259" key="6">
    <source>
        <dbReference type="Pfam" id="PF13458"/>
    </source>
</evidence>
<dbReference type="PRINTS" id="PR00337">
    <property type="entry name" value="LEUILEVALBP"/>
</dbReference>
<dbReference type="GO" id="GO:0006865">
    <property type="term" value="P:amino acid transport"/>
    <property type="evidence" value="ECO:0007669"/>
    <property type="project" value="UniProtKB-KW"/>
</dbReference>
<dbReference type="InterPro" id="IPR028082">
    <property type="entry name" value="Peripla_BP_I"/>
</dbReference>
<keyword evidence="3 5" id="KW-0732">Signal</keyword>
<evidence type="ECO:0000256" key="2">
    <source>
        <dbReference type="ARBA" id="ARBA00022448"/>
    </source>
</evidence>
<comment type="similarity">
    <text evidence="1">Belongs to the leucine-binding protein family.</text>
</comment>
<comment type="caution">
    <text evidence="7">The sequence shown here is derived from an EMBL/GenBank/DDBJ whole genome shotgun (WGS) entry which is preliminary data.</text>
</comment>
<gene>
    <name evidence="7" type="ORF">A4S15_01420</name>
</gene>
<dbReference type="Proteomes" id="UP000192872">
    <property type="component" value="Unassembled WGS sequence"/>
</dbReference>
<proteinExistence type="inferred from homology"/>
<organism evidence="7 8">
    <name type="scientific">Candidatus Raskinella chloraquaticus</name>
    <dbReference type="NCBI Taxonomy" id="1951219"/>
    <lineage>
        <taxon>Bacteria</taxon>
        <taxon>Pseudomonadati</taxon>
        <taxon>Pseudomonadota</taxon>
        <taxon>Alphaproteobacteria</taxon>
        <taxon>Hyphomicrobiales</taxon>
        <taxon>Phreatobacteraceae</taxon>
        <taxon>Candidatus Raskinella</taxon>
    </lineage>
</organism>